<proteinExistence type="predicted"/>
<dbReference type="AlphaFoldDB" id="A0A1M7I9N8"/>
<dbReference type="RefSeq" id="WP_072949545.1">
    <property type="nucleotide sequence ID" value="NZ_FRCT01000004.1"/>
</dbReference>
<sequence length="124" mass="13996">MKLESLPPVYEAYSAEYPDLTVCRIVLQEKELYHVIHKDGMMQAQVSGKFRYDVKTVSDFPAVGDYVMADITGGDRAVIHNVLPRTSVFIRKAAGKSNTEQVVAAKAFLMIMEPQKRLHLFTSF</sequence>
<reference evidence="1 2" key="1">
    <citation type="submission" date="2016-11" db="EMBL/GenBank/DDBJ databases">
        <authorList>
            <person name="Jaros S."/>
            <person name="Januszkiewicz K."/>
            <person name="Wedrychowicz H."/>
        </authorList>
    </citation>
    <scope>NUCLEOTIDE SEQUENCE [LARGE SCALE GENOMIC DNA]</scope>
    <source>
        <strain evidence="1 2">Y1</strain>
    </source>
</reference>
<organism evidence="1 2">
    <name type="scientific">Ruminococcus flavefaciens</name>
    <dbReference type="NCBI Taxonomy" id="1265"/>
    <lineage>
        <taxon>Bacteria</taxon>
        <taxon>Bacillati</taxon>
        <taxon>Bacillota</taxon>
        <taxon>Clostridia</taxon>
        <taxon>Eubacteriales</taxon>
        <taxon>Oscillospiraceae</taxon>
        <taxon>Ruminococcus</taxon>
    </lineage>
</organism>
<evidence type="ECO:0000313" key="2">
    <source>
        <dbReference type="Proteomes" id="UP000184394"/>
    </source>
</evidence>
<dbReference type="Gene3D" id="2.40.50.140">
    <property type="entry name" value="Nucleic acid-binding proteins"/>
    <property type="match status" value="1"/>
</dbReference>
<dbReference type="InterPro" id="IPR012340">
    <property type="entry name" value="NA-bd_OB-fold"/>
</dbReference>
<dbReference type="SUPFAM" id="SSF50249">
    <property type="entry name" value="Nucleic acid-binding proteins"/>
    <property type="match status" value="1"/>
</dbReference>
<dbReference type="Proteomes" id="UP000184394">
    <property type="component" value="Unassembled WGS sequence"/>
</dbReference>
<protein>
    <submittedName>
        <fullName evidence="1">Ribosome biogenesis GTPase</fullName>
    </submittedName>
</protein>
<dbReference type="OrthoDB" id="9809485at2"/>
<name>A0A1M7I9N8_RUMFL</name>
<accession>A0A1M7I9N8</accession>
<gene>
    <name evidence="1" type="ORF">SAMN04487860_1043</name>
</gene>
<evidence type="ECO:0000313" key="1">
    <source>
        <dbReference type="EMBL" id="SHM37526.1"/>
    </source>
</evidence>
<dbReference type="EMBL" id="FRCT01000004">
    <property type="protein sequence ID" value="SHM37526.1"/>
    <property type="molecule type" value="Genomic_DNA"/>
</dbReference>